<evidence type="ECO:0000313" key="2">
    <source>
        <dbReference type="Proteomes" id="UP000247781"/>
    </source>
</evidence>
<dbReference type="Proteomes" id="UP000247781">
    <property type="component" value="Unassembled WGS sequence"/>
</dbReference>
<name>A0A318HLK0_9MYCO</name>
<evidence type="ECO:0000313" key="1">
    <source>
        <dbReference type="EMBL" id="PXX07261.1"/>
    </source>
</evidence>
<sequence>MPSVRCSILTEHRMWGTMVVMLGSEAELALVDALQAVGLEARLAELPDSHADIEVQTPDGRKILIEAKYRTLASPDGLPRQLERYAHDLRRLEIVEGEPVVGVLVADRVTEAARAILQDAGWGWLDLRGQLHVAAPGTYIHADIQPLRGHTASTDPFGGRAGLEVSVELLLNPTDSVGVRSLASRIGRAPSTVSEVLARLRSASLVDAAQRPMIPDLFWSLASAWRSTSADASSLPSMRDRPLLEALRIRLDDEAAAGWALTDTTAAAIYGAPIGARKDHPPDFYVPDMRTLRRATQVLGPAADPSARAATLHAAPVAAACLDRVRGTSTLDNHWPLARPLFVALDLAQDPGRGREILDQWNPPEPWARVW</sequence>
<keyword evidence="2" id="KW-1185">Reference proteome</keyword>
<accession>A0A318HLK0</accession>
<reference evidence="1 2" key="2">
    <citation type="submission" date="2018-06" db="EMBL/GenBank/DDBJ databases">
        <title>Sequencing of bacterial isolates from soil warming experiment in Harvard Forest, Massachusetts, USA.</title>
        <authorList>
            <person name="Deangelis K.PhD."/>
        </authorList>
    </citation>
    <scope>NUCLEOTIDE SEQUENCE [LARGE SCALE GENOMIC DNA]</scope>
    <source>
        <strain evidence="1 2">GAS496</strain>
    </source>
</reference>
<comment type="caution">
    <text evidence="1">The sequence shown here is derived from an EMBL/GenBank/DDBJ whole genome shotgun (WGS) entry which is preliminary data.</text>
</comment>
<proteinExistence type="predicted"/>
<dbReference type="Gene3D" id="3.40.1350.10">
    <property type="match status" value="1"/>
</dbReference>
<reference evidence="2" key="1">
    <citation type="submission" date="2018-05" db="EMBL/GenBank/DDBJ databases">
        <authorList>
            <person name="Deangelis K."/>
            <person name="Huntemann M."/>
            <person name="Clum A."/>
            <person name="Pillay M."/>
            <person name="Palaniappan K."/>
            <person name="Varghese N."/>
            <person name="Mikhailova N."/>
            <person name="Stamatis D."/>
            <person name="Reddy T."/>
            <person name="Daum C."/>
            <person name="Shapiro N."/>
            <person name="Ivanova N."/>
            <person name="Kyrpides N."/>
            <person name="Woyke T."/>
        </authorList>
    </citation>
    <scope>NUCLEOTIDE SEQUENCE [LARGE SCALE GENOMIC DNA]</scope>
    <source>
        <strain evidence="2">GAS496</strain>
    </source>
</reference>
<gene>
    <name evidence="1" type="ORF">C8E89_11145</name>
</gene>
<organism evidence="1 2">
    <name type="scientific">Mycolicibacterium moriokaense</name>
    <dbReference type="NCBI Taxonomy" id="39691"/>
    <lineage>
        <taxon>Bacteria</taxon>
        <taxon>Bacillati</taxon>
        <taxon>Actinomycetota</taxon>
        <taxon>Actinomycetes</taxon>
        <taxon>Mycobacteriales</taxon>
        <taxon>Mycobacteriaceae</taxon>
        <taxon>Mycolicibacterium</taxon>
    </lineage>
</organism>
<evidence type="ECO:0008006" key="3">
    <source>
        <dbReference type="Google" id="ProtNLM"/>
    </source>
</evidence>
<dbReference type="AlphaFoldDB" id="A0A318HLK0"/>
<dbReference type="InterPro" id="IPR011856">
    <property type="entry name" value="tRNA_endonuc-like_dom_sf"/>
</dbReference>
<dbReference type="EMBL" id="QJJU01000011">
    <property type="protein sequence ID" value="PXX07261.1"/>
    <property type="molecule type" value="Genomic_DNA"/>
</dbReference>
<protein>
    <recommendedName>
        <fullName evidence="3">Transcriptional regulator</fullName>
    </recommendedName>
</protein>
<dbReference type="GO" id="GO:0003676">
    <property type="term" value="F:nucleic acid binding"/>
    <property type="evidence" value="ECO:0007669"/>
    <property type="project" value="InterPro"/>
</dbReference>